<comment type="similarity">
    <text evidence="7">Belongs to the YfgM family.</text>
</comment>
<reference evidence="10 11" key="1">
    <citation type="submission" date="2019-02" db="EMBL/GenBank/DDBJ databases">
        <title>Halieaceae_genomes.</title>
        <authorList>
            <person name="Li S.-H."/>
        </authorList>
    </citation>
    <scope>NUCLEOTIDE SEQUENCE [LARGE SCALE GENOMIC DNA]</scope>
    <source>
        <strain evidence="10 11">JH123</strain>
    </source>
</reference>
<dbReference type="PIRSF" id="PIRSF006170">
    <property type="entry name" value="YfgM"/>
    <property type="match status" value="1"/>
</dbReference>
<evidence type="ECO:0000256" key="8">
    <source>
        <dbReference type="ARBA" id="ARBA00024235"/>
    </source>
</evidence>
<keyword evidence="3" id="KW-0812">Transmembrane</keyword>
<feature type="domain" description="Ancillary SecYEG translocon subunit/Cell division coordinator CpoB TPR" evidence="9">
    <location>
        <begin position="15"/>
        <end position="208"/>
    </location>
</feature>
<dbReference type="PANTHER" id="PTHR38035">
    <property type="entry name" value="UPF0070 PROTEIN YFGM"/>
    <property type="match status" value="1"/>
</dbReference>
<organism evidence="10 11">
    <name type="scientific">Candidatus Paraluminiphilus aquimaris</name>
    <dbReference type="NCBI Taxonomy" id="2518994"/>
    <lineage>
        <taxon>Bacteria</taxon>
        <taxon>Pseudomonadati</taxon>
        <taxon>Pseudomonadota</taxon>
        <taxon>Gammaproteobacteria</taxon>
        <taxon>Cellvibrionales</taxon>
        <taxon>Halieaceae</taxon>
        <taxon>Candidatus Paraluminiphilus</taxon>
    </lineage>
</organism>
<gene>
    <name evidence="10" type="ORF">E0F26_10975</name>
</gene>
<evidence type="ECO:0000313" key="11">
    <source>
        <dbReference type="Proteomes" id="UP001317963"/>
    </source>
</evidence>
<evidence type="ECO:0000256" key="1">
    <source>
        <dbReference type="ARBA" id="ARBA00004401"/>
    </source>
</evidence>
<proteinExistence type="inferred from homology"/>
<keyword evidence="11" id="KW-1185">Reference proteome</keyword>
<dbReference type="Pfam" id="PF09976">
    <property type="entry name" value="TPR_21"/>
    <property type="match status" value="1"/>
</dbReference>
<dbReference type="InterPro" id="IPR026039">
    <property type="entry name" value="YfgM"/>
</dbReference>
<keyword evidence="4" id="KW-1133">Transmembrane helix</keyword>
<dbReference type="InterPro" id="IPR018704">
    <property type="entry name" value="SecYEG/CpoB_TPR"/>
</dbReference>
<protein>
    <recommendedName>
        <fullName evidence="8">Ancillary SecYEG translocon subunit</fullName>
    </recommendedName>
</protein>
<comment type="subcellular location">
    <subcellularLocation>
        <location evidence="1">Cell membrane</location>
        <topology evidence="1">Single-pass type II membrane protein</topology>
    </subcellularLocation>
</comment>
<dbReference type="InterPro" id="IPR011990">
    <property type="entry name" value="TPR-like_helical_dom_sf"/>
</dbReference>
<evidence type="ECO:0000259" key="9">
    <source>
        <dbReference type="Pfam" id="PF09976"/>
    </source>
</evidence>
<name>A0ABY6Q871_9GAMM</name>
<keyword evidence="2" id="KW-1003">Cell membrane</keyword>
<evidence type="ECO:0000256" key="2">
    <source>
        <dbReference type="ARBA" id="ARBA00022475"/>
    </source>
</evidence>
<evidence type="ECO:0000256" key="7">
    <source>
        <dbReference type="ARBA" id="ARBA00024197"/>
    </source>
</evidence>
<keyword evidence="6" id="KW-0143">Chaperone</keyword>
<evidence type="ECO:0000313" key="10">
    <source>
        <dbReference type="EMBL" id="UZP75225.1"/>
    </source>
</evidence>
<sequence length="222" mass="23459">MADHLQEEEQIDAIKQWWQENKVSVIGAIVLTLGGSFGWSQYQDYTSATAIAAADTYDEILLERASGESADQLAMLADTIRDENGSIAFAEFAALQVAAAAAEEGDFEQAQIELEKVMAGVEVDSTLGQLAQLRLAKVKAALGQEEAAIAILELGSDSFPVSYAQVLGDIHLAAGREAAALEAYQTAKAASLMLGGQSGLIDLKVSGLSLRTEQPVSEDAPQ</sequence>
<evidence type="ECO:0000256" key="5">
    <source>
        <dbReference type="ARBA" id="ARBA00023136"/>
    </source>
</evidence>
<evidence type="ECO:0000256" key="3">
    <source>
        <dbReference type="ARBA" id="ARBA00022692"/>
    </source>
</evidence>
<dbReference type="EMBL" id="CP036501">
    <property type="protein sequence ID" value="UZP75225.1"/>
    <property type="molecule type" value="Genomic_DNA"/>
</dbReference>
<evidence type="ECO:0000256" key="4">
    <source>
        <dbReference type="ARBA" id="ARBA00022989"/>
    </source>
</evidence>
<accession>A0ABY6Q871</accession>
<dbReference type="Gene3D" id="1.25.40.10">
    <property type="entry name" value="Tetratricopeptide repeat domain"/>
    <property type="match status" value="1"/>
</dbReference>
<dbReference type="Proteomes" id="UP001317963">
    <property type="component" value="Chromosome"/>
</dbReference>
<evidence type="ECO:0000256" key="6">
    <source>
        <dbReference type="ARBA" id="ARBA00023186"/>
    </source>
</evidence>
<keyword evidence="5" id="KW-0472">Membrane</keyword>
<dbReference type="PANTHER" id="PTHR38035:SF1">
    <property type="entry name" value="ANCILLARY SECYEG TRANSLOCON SUBUNIT"/>
    <property type="match status" value="1"/>
</dbReference>
<dbReference type="RefSeq" id="WP_279241705.1">
    <property type="nucleotide sequence ID" value="NZ_CP036501.1"/>
</dbReference>